<gene>
    <name evidence="8" type="ORF">FHU34_11947</name>
</gene>
<dbReference type="GO" id="GO:0015667">
    <property type="term" value="F:site-specific DNA-methyltransferase (cytosine-N4-specific) activity"/>
    <property type="evidence" value="ECO:0007669"/>
    <property type="project" value="UniProtKB-EC"/>
</dbReference>
<comment type="caution">
    <text evidence="8">The sequence shown here is derived from an EMBL/GenBank/DDBJ whole genome shotgun (WGS) entry which is preliminary data.</text>
</comment>
<keyword evidence="4" id="KW-0808">Transferase</keyword>
<dbReference type="EMBL" id="VIWZ01000001">
    <property type="protein sequence ID" value="TWG15628.1"/>
    <property type="molecule type" value="Genomic_DNA"/>
</dbReference>
<organism evidence="8 9">
    <name type="scientific">Micromonospora taraxaci</name>
    <dbReference type="NCBI Taxonomy" id="1316803"/>
    <lineage>
        <taxon>Bacteria</taxon>
        <taxon>Bacillati</taxon>
        <taxon>Actinomycetota</taxon>
        <taxon>Actinomycetes</taxon>
        <taxon>Micromonosporales</taxon>
        <taxon>Micromonosporaceae</taxon>
        <taxon>Micromonospora</taxon>
    </lineage>
</organism>
<comment type="similarity">
    <text evidence="1">Belongs to the N(4)/N(6)-methyltransferase family. N(4) subfamily.</text>
</comment>
<keyword evidence="9" id="KW-1185">Reference proteome</keyword>
<evidence type="ECO:0000256" key="7">
    <source>
        <dbReference type="ARBA" id="ARBA00049120"/>
    </source>
</evidence>
<evidence type="ECO:0000256" key="4">
    <source>
        <dbReference type="ARBA" id="ARBA00022679"/>
    </source>
</evidence>
<evidence type="ECO:0000256" key="1">
    <source>
        <dbReference type="ARBA" id="ARBA00010203"/>
    </source>
</evidence>
<dbReference type="GO" id="GO:0032259">
    <property type="term" value="P:methylation"/>
    <property type="evidence" value="ECO:0007669"/>
    <property type="project" value="UniProtKB-KW"/>
</dbReference>
<evidence type="ECO:0000256" key="6">
    <source>
        <dbReference type="ARBA" id="ARBA00022747"/>
    </source>
</evidence>
<dbReference type="AlphaFoldDB" id="A0A561VVI8"/>
<keyword evidence="3" id="KW-0489">Methyltransferase</keyword>
<dbReference type="EC" id="2.1.1.113" evidence="2"/>
<sequence length="421" mass="45874">MKAHVGGETFAQASLLANLRSSVEPRNRPLSPKRPPTELAGLADLFPYYAGFSFEWARETLLSASGGLAGVVLDPWNGSGTTTLAAQMAGMPSVGVDLNPVANIVAHLRANIAPASLLTSPPNADICAEDDPLLAWFSPPTASRLRSWSSLATSSPQGVRALALVALFRVVRELTRSFQGSNPTWVRRTSPDRPQVAIESEELDALLLKEQRDISKRLESHMRVGVRPILVNSSAKALPIASDSIDLVLTSPPYLTRIDYAVAYARELAVLGTDILANRSLREHLMGTTLIRPVDARLGAIYGPTANQLVKAISEHQSKASRGYYLKQACQYLNDLVDSLDEISRVCKKGAVAIFVVQDSYYKDAPIRLADICEEEANLRGWTTTEKRPFEVSRTLTSLNKAAKLYPKGKVSETVLTLKRV</sequence>
<name>A0A561VVI8_9ACTN</name>
<evidence type="ECO:0000256" key="2">
    <source>
        <dbReference type="ARBA" id="ARBA00012185"/>
    </source>
</evidence>
<dbReference type="Gene3D" id="3.40.50.150">
    <property type="entry name" value="Vaccinia Virus protein VP39"/>
    <property type="match status" value="2"/>
</dbReference>
<dbReference type="GO" id="GO:0009307">
    <property type="term" value="P:DNA restriction-modification system"/>
    <property type="evidence" value="ECO:0007669"/>
    <property type="project" value="UniProtKB-KW"/>
</dbReference>
<keyword evidence="5" id="KW-0949">S-adenosyl-L-methionine</keyword>
<comment type="catalytic activity">
    <reaction evidence="7">
        <text>a 2'-deoxycytidine in DNA + S-adenosyl-L-methionine = an N(4)-methyl-2'-deoxycytidine in DNA + S-adenosyl-L-homocysteine + H(+)</text>
        <dbReference type="Rhea" id="RHEA:16857"/>
        <dbReference type="Rhea" id="RHEA-COMP:11369"/>
        <dbReference type="Rhea" id="RHEA-COMP:13674"/>
        <dbReference type="ChEBI" id="CHEBI:15378"/>
        <dbReference type="ChEBI" id="CHEBI:57856"/>
        <dbReference type="ChEBI" id="CHEBI:59789"/>
        <dbReference type="ChEBI" id="CHEBI:85452"/>
        <dbReference type="ChEBI" id="CHEBI:137933"/>
        <dbReference type="EC" id="2.1.1.113"/>
    </reaction>
</comment>
<dbReference type="Proteomes" id="UP000317685">
    <property type="component" value="Unassembled WGS sequence"/>
</dbReference>
<accession>A0A561VVI8</accession>
<keyword evidence="6" id="KW-0680">Restriction system</keyword>
<evidence type="ECO:0000256" key="3">
    <source>
        <dbReference type="ARBA" id="ARBA00022603"/>
    </source>
</evidence>
<protein>
    <recommendedName>
        <fullName evidence="2">site-specific DNA-methyltransferase (cytosine-N(4)-specific)</fullName>
        <ecNumber evidence="2">2.1.1.113</ecNumber>
    </recommendedName>
</protein>
<dbReference type="GO" id="GO:0003677">
    <property type="term" value="F:DNA binding"/>
    <property type="evidence" value="ECO:0007669"/>
    <property type="project" value="InterPro"/>
</dbReference>
<evidence type="ECO:0000313" key="8">
    <source>
        <dbReference type="EMBL" id="TWG15628.1"/>
    </source>
</evidence>
<proteinExistence type="inferred from homology"/>
<dbReference type="SUPFAM" id="SSF53335">
    <property type="entry name" value="S-adenosyl-L-methionine-dependent methyltransferases"/>
    <property type="match status" value="2"/>
</dbReference>
<dbReference type="InterPro" id="IPR029063">
    <property type="entry name" value="SAM-dependent_MTases_sf"/>
</dbReference>
<reference evidence="8 9" key="1">
    <citation type="submission" date="2019-06" db="EMBL/GenBank/DDBJ databases">
        <title>Sequencing the genomes of 1000 actinobacteria strains.</title>
        <authorList>
            <person name="Klenk H.-P."/>
        </authorList>
    </citation>
    <scope>NUCLEOTIDE SEQUENCE [LARGE SCALE GENOMIC DNA]</scope>
    <source>
        <strain evidence="8 9">DSM 45885</strain>
    </source>
</reference>
<dbReference type="PROSITE" id="PS00093">
    <property type="entry name" value="N4_MTASE"/>
    <property type="match status" value="1"/>
</dbReference>
<evidence type="ECO:0000313" key="9">
    <source>
        <dbReference type="Proteomes" id="UP000317685"/>
    </source>
</evidence>
<evidence type="ECO:0000256" key="5">
    <source>
        <dbReference type="ARBA" id="ARBA00022691"/>
    </source>
</evidence>
<dbReference type="InterPro" id="IPR017985">
    <property type="entry name" value="MeTrfase_CN4_CS"/>
</dbReference>